<accession>A0A518BWL8</accession>
<feature type="domain" description="SGNH hydrolase-type esterase" evidence="2">
    <location>
        <begin position="31"/>
        <end position="205"/>
    </location>
</feature>
<evidence type="ECO:0000313" key="3">
    <source>
        <dbReference type="EMBL" id="QDU71369.1"/>
    </source>
</evidence>
<evidence type="ECO:0000256" key="1">
    <source>
        <dbReference type="SAM" id="SignalP"/>
    </source>
</evidence>
<dbReference type="Gene3D" id="3.40.50.1110">
    <property type="entry name" value="SGNH hydrolase"/>
    <property type="match status" value="1"/>
</dbReference>
<keyword evidence="3" id="KW-0378">Hydrolase</keyword>
<dbReference type="GO" id="GO:0016788">
    <property type="term" value="F:hydrolase activity, acting on ester bonds"/>
    <property type="evidence" value="ECO:0007669"/>
    <property type="project" value="UniProtKB-ARBA"/>
</dbReference>
<organism evidence="3 4">
    <name type="scientific">Mucisphaera calidilacus</name>
    <dbReference type="NCBI Taxonomy" id="2527982"/>
    <lineage>
        <taxon>Bacteria</taxon>
        <taxon>Pseudomonadati</taxon>
        <taxon>Planctomycetota</taxon>
        <taxon>Phycisphaerae</taxon>
        <taxon>Phycisphaerales</taxon>
        <taxon>Phycisphaeraceae</taxon>
        <taxon>Mucisphaera</taxon>
    </lineage>
</organism>
<dbReference type="CDD" id="cd00229">
    <property type="entry name" value="SGNH_hydrolase"/>
    <property type="match status" value="1"/>
</dbReference>
<name>A0A518BWL8_9BACT</name>
<dbReference type="Pfam" id="PF13472">
    <property type="entry name" value="Lipase_GDSL_2"/>
    <property type="match status" value="1"/>
</dbReference>
<keyword evidence="4" id="KW-1185">Reference proteome</keyword>
<dbReference type="PANTHER" id="PTHR30383">
    <property type="entry name" value="THIOESTERASE 1/PROTEASE 1/LYSOPHOSPHOLIPASE L1"/>
    <property type="match status" value="1"/>
</dbReference>
<dbReference type="EMBL" id="CP036280">
    <property type="protein sequence ID" value="QDU71369.1"/>
    <property type="molecule type" value="Genomic_DNA"/>
</dbReference>
<keyword evidence="1" id="KW-0732">Signal</keyword>
<dbReference type="RefSeq" id="WP_145445522.1">
    <property type="nucleotide sequence ID" value="NZ_CP036280.1"/>
</dbReference>
<dbReference type="InterPro" id="IPR051532">
    <property type="entry name" value="Ester_Hydrolysis_Enzymes"/>
</dbReference>
<dbReference type="Proteomes" id="UP000320386">
    <property type="component" value="Chromosome"/>
</dbReference>
<evidence type="ECO:0000259" key="2">
    <source>
        <dbReference type="Pfam" id="PF13472"/>
    </source>
</evidence>
<reference evidence="3 4" key="1">
    <citation type="submission" date="2019-02" db="EMBL/GenBank/DDBJ databases">
        <title>Deep-cultivation of Planctomycetes and their phenomic and genomic characterization uncovers novel biology.</title>
        <authorList>
            <person name="Wiegand S."/>
            <person name="Jogler M."/>
            <person name="Boedeker C."/>
            <person name="Pinto D."/>
            <person name="Vollmers J."/>
            <person name="Rivas-Marin E."/>
            <person name="Kohn T."/>
            <person name="Peeters S.H."/>
            <person name="Heuer A."/>
            <person name="Rast P."/>
            <person name="Oberbeckmann S."/>
            <person name="Bunk B."/>
            <person name="Jeske O."/>
            <person name="Meyerdierks A."/>
            <person name="Storesund J.E."/>
            <person name="Kallscheuer N."/>
            <person name="Luecker S."/>
            <person name="Lage O.M."/>
            <person name="Pohl T."/>
            <person name="Merkel B.J."/>
            <person name="Hornburger P."/>
            <person name="Mueller R.-W."/>
            <person name="Bruemmer F."/>
            <person name="Labrenz M."/>
            <person name="Spormann A.M."/>
            <person name="Op den Camp H."/>
            <person name="Overmann J."/>
            <person name="Amann R."/>
            <person name="Jetten M.S.M."/>
            <person name="Mascher T."/>
            <person name="Medema M.H."/>
            <person name="Devos D.P."/>
            <person name="Kaster A.-K."/>
            <person name="Ovreas L."/>
            <person name="Rohde M."/>
            <person name="Galperin M.Y."/>
            <person name="Jogler C."/>
        </authorList>
    </citation>
    <scope>NUCLEOTIDE SEQUENCE [LARGE SCALE GENOMIC DNA]</scope>
    <source>
        <strain evidence="3 4">Pan265</strain>
    </source>
</reference>
<dbReference type="InterPro" id="IPR013830">
    <property type="entry name" value="SGNH_hydro"/>
</dbReference>
<evidence type="ECO:0000313" key="4">
    <source>
        <dbReference type="Proteomes" id="UP000320386"/>
    </source>
</evidence>
<gene>
    <name evidence="3" type="ORF">Pan265_12180</name>
</gene>
<dbReference type="InterPro" id="IPR036514">
    <property type="entry name" value="SGNH_hydro_sf"/>
</dbReference>
<protein>
    <submittedName>
        <fullName evidence="3">GDSL-like Lipase/Acylhydrolase</fullName>
    </submittedName>
</protein>
<feature type="chain" id="PRO_5021798257" evidence="1">
    <location>
        <begin position="24"/>
        <end position="250"/>
    </location>
</feature>
<feature type="signal peptide" evidence="1">
    <location>
        <begin position="1"/>
        <end position="23"/>
    </location>
</feature>
<dbReference type="SUPFAM" id="SSF52266">
    <property type="entry name" value="SGNH hydrolase"/>
    <property type="match status" value="1"/>
</dbReference>
<dbReference type="AlphaFoldDB" id="A0A518BWL8"/>
<sequence length="250" mass="27738" precursor="true">MKSWFGSFVVTLLFSLCTSSVNADAVRVIAAGDSITDGYAYQRMRLQRALDTVSIDCTAMHAAYSGRKAQDFINEGGINATLDKDPDVILLMLGTNDALRASFSAPDTYFDDYTLAMSSIFEAVHAFTNTRGESPEIILLNLIPVIDKPALPGSVNIDFANQAIEAFNTWLEQQAQQHGYSLFDTYTLITSQPDWQDMYNDGIHLWGDDERGYDLMADQLAQQVETVMLPEPIAASSLMILLATTRLRQR</sequence>
<proteinExistence type="predicted"/>
<dbReference type="KEGG" id="mcad:Pan265_12180"/>
<dbReference type="OrthoDB" id="9786188at2"/>